<accession>K2FZM9</accession>
<gene>
    <name evidence="11" type="ORF">ACD_3C00216G0010</name>
</gene>
<protein>
    <recommendedName>
        <fullName evidence="4">N-alpha-acetyltransferase 40</fullName>
        <ecNumber evidence="3">2.3.1.257</ecNumber>
    </recommendedName>
</protein>
<keyword evidence="5" id="KW-0963">Cytoplasm</keyword>
<dbReference type="GO" id="GO:0043998">
    <property type="term" value="F:histone H2A acetyltransferase activity"/>
    <property type="evidence" value="ECO:0007669"/>
    <property type="project" value="InterPro"/>
</dbReference>
<dbReference type="EMBL" id="AMFJ01000490">
    <property type="protein sequence ID" value="EKE27382.1"/>
    <property type="molecule type" value="Genomic_DNA"/>
</dbReference>
<organism evidence="11">
    <name type="scientific">uncultured bacterium</name>
    <name type="common">gcode 4</name>
    <dbReference type="NCBI Taxonomy" id="1234023"/>
    <lineage>
        <taxon>Bacteria</taxon>
        <taxon>environmental samples</taxon>
    </lineage>
</organism>
<evidence type="ECO:0000256" key="8">
    <source>
        <dbReference type="ARBA" id="ARBA00047821"/>
    </source>
</evidence>
<comment type="catalytic activity">
    <reaction evidence="8">
        <text>N-terminal L-seryl-[histone H2A] + acetyl-CoA = N-terminal N(alpha)-acetyl-L-seryl-[histone H2A] + CoA + H(+)</text>
        <dbReference type="Rhea" id="RHEA:50600"/>
        <dbReference type="Rhea" id="RHEA-COMP:12742"/>
        <dbReference type="Rhea" id="RHEA-COMP:12744"/>
        <dbReference type="ChEBI" id="CHEBI:15378"/>
        <dbReference type="ChEBI" id="CHEBI:57287"/>
        <dbReference type="ChEBI" id="CHEBI:57288"/>
        <dbReference type="ChEBI" id="CHEBI:64738"/>
        <dbReference type="ChEBI" id="CHEBI:83690"/>
        <dbReference type="EC" id="2.3.1.257"/>
    </reaction>
</comment>
<evidence type="ECO:0000256" key="2">
    <source>
        <dbReference type="ARBA" id="ARBA00008870"/>
    </source>
</evidence>
<evidence type="ECO:0000256" key="9">
    <source>
        <dbReference type="ARBA" id="ARBA00049524"/>
    </source>
</evidence>
<evidence type="ECO:0000256" key="7">
    <source>
        <dbReference type="ARBA" id="ARBA00023315"/>
    </source>
</evidence>
<comment type="catalytic activity">
    <reaction evidence="9">
        <text>N-terminal L-seryl-[histone H4] + acetyl-CoA = N-terminal N(alpha)-acetyl-L-seryl-[histone H4] + CoA + H(+)</text>
        <dbReference type="Rhea" id="RHEA:50596"/>
        <dbReference type="Rhea" id="RHEA-COMP:12740"/>
        <dbReference type="Rhea" id="RHEA-COMP:12743"/>
        <dbReference type="ChEBI" id="CHEBI:15378"/>
        <dbReference type="ChEBI" id="CHEBI:57287"/>
        <dbReference type="ChEBI" id="CHEBI:57288"/>
        <dbReference type="ChEBI" id="CHEBI:64738"/>
        <dbReference type="ChEBI" id="CHEBI:83690"/>
        <dbReference type="EC" id="2.3.1.257"/>
    </reaction>
</comment>
<reference evidence="11" key="1">
    <citation type="journal article" date="2012" name="Science">
        <title>Fermentation, hydrogen, and sulfur metabolism in multiple uncultivated bacterial phyla.</title>
        <authorList>
            <person name="Wrighton K.C."/>
            <person name="Thomas B.C."/>
            <person name="Sharon I."/>
            <person name="Miller C.S."/>
            <person name="Castelle C.J."/>
            <person name="VerBerkmoes N.C."/>
            <person name="Wilkins M.J."/>
            <person name="Hettich R.L."/>
            <person name="Lipton M.S."/>
            <person name="Williams K.H."/>
            <person name="Long P.E."/>
            <person name="Banfield J.F."/>
        </authorList>
    </citation>
    <scope>NUCLEOTIDE SEQUENCE [LARGE SCALE GENOMIC DNA]</scope>
</reference>
<dbReference type="PANTHER" id="PTHR20531:SF1">
    <property type="entry name" value="N-ALPHA-ACETYLTRANSFERASE 40"/>
    <property type="match status" value="1"/>
</dbReference>
<dbReference type="GO" id="GO:0010485">
    <property type="term" value="F:histone H4 acetyltransferase activity"/>
    <property type="evidence" value="ECO:0007669"/>
    <property type="project" value="InterPro"/>
</dbReference>
<dbReference type="CDD" id="cd04301">
    <property type="entry name" value="NAT_SF"/>
    <property type="match status" value="1"/>
</dbReference>
<evidence type="ECO:0000313" key="11">
    <source>
        <dbReference type="EMBL" id="EKE27382.1"/>
    </source>
</evidence>
<keyword evidence="6 11" id="KW-0808">Transferase</keyword>
<evidence type="ECO:0000256" key="3">
    <source>
        <dbReference type="ARBA" id="ARBA00012950"/>
    </source>
</evidence>
<evidence type="ECO:0000256" key="1">
    <source>
        <dbReference type="ARBA" id="ARBA00004496"/>
    </source>
</evidence>
<sequence length="144" mass="17660">MDLITVRNSTESDYQYCYRITKINMFSYFTKYWWGWKSGCFRWDFVPEETYIILKNNRRIGFYTLIEKPDFFYINNIQITPPMIGKWIGSYIMKIIEKVAFESKIDSIRLEVFKENPAKKLYDRFNYETIEDKWKSVIMEKKII</sequence>
<evidence type="ECO:0000259" key="10">
    <source>
        <dbReference type="PROSITE" id="PS51186"/>
    </source>
</evidence>
<dbReference type="InterPro" id="IPR016181">
    <property type="entry name" value="Acyl_CoA_acyltransferase"/>
</dbReference>
<proteinExistence type="inferred from homology"/>
<comment type="subcellular location">
    <subcellularLocation>
        <location evidence="1">Cytoplasm</location>
    </subcellularLocation>
</comment>
<dbReference type="InterPro" id="IPR039949">
    <property type="entry name" value="NAA40"/>
</dbReference>
<dbReference type="PROSITE" id="PS51186">
    <property type="entry name" value="GNAT"/>
    <property type="match status" value="1"/>
</dbReference>
<dbReference type="GO" id="GO:0005737">
    <property type="term" value="C:cytoplasm"/>
    <property type="evidence" value="ECO:0007669"/>
    <property type="project" value="UniProtKB-SubCell"/>
</dbReference>
<dbReference type="Gene3D" id="3.40.630.30">
    <property type="match status" value="1"/>
</dbReference>
<dbReference type="Pfam" id="PF00583">
    <property type="entry name" value="Acetyltransf_1"/>
    <property type="match status" value="1"/>
</dbReference>
<evidence type="ECO:0000256" key="6">
    <source>
        <dbReference type="ARBA" id="ARBA00022679"/>
    </source>
</evidence>
<keyword evidence="7" id="KW-0012">Acyltransferase</keyword>
<dbReference type="GO" id="GO:1990189">
    <property type="term" value="F:protein N-terminal-serine acetyltransferase activity"/>
    <property type="evidence" value="ECO:0007669"/>
    <property type="project" value="UniProtKB-EC"/>
</dbReference>
<feature type="domain" description="N-acetyltransferase" evidence="10">
    <location>
        <begin position="4"/>
        <end position="144"/>
    </location>
</feature>
<evidence type="ECO:0000256" key="4">
    <source>
        <dbReference type="ARBA" id="ARBA00015043"/>
    </source>
</evidence>
<comment type="similarity">
    <text evidence="2">Belongs to the acetyltransferase family. NAA40 subfamily.</text>
</comment>
<dbReference type="EC" id="2.3.1.257" evidence="3"/>
<dbReference type="SUPFAM" id="SSF55729">
    <property type="entry name" value="Acyl-CoA N-acyltransferases (Nat)"/>
    <property type="match status" value="1"/>
</dbReference>
<dbReference type="AlphaFoldDB" id="K2FZM9"/>
<dbReference type="PANTHER" id="PTHR20531">
    <property type="entry name" value="N-ALPHA-ACETYLTRANSFERASE 40"/>
    <property type="match status" value="1"/>
</dbReference>
<comment type="caution">
    <text evidence="11">The sequence shown here is derived from an EMBL/GenBank/DDBJ whole genome shotgun (WGS) entry which is preliminary data.</text>
</comment>
<dbReference type="InterPro" id="IPR000182">
    <property type="entry name" value="GNAT_dom"/>
</dbReference>
<name>K2FZM9_9BACT</name>
<evidence type="ECO:0000256" key="5">
    <source>
        <dbReference type="ARBA" id="ARBA00022490"/>
    </source>
</evidence>